<dbReference type="GO" id="GO:0043139">
    <property type="term" value="F:5'-3' DNA helicase activity"/>
    <property type="evidence" value="ECO:0007669"/>
    <property type="project" value="UniProtKB-EC"/>
</dbReference>
<keyword evidence="8" id="KW-0413">Isomerase</keyword>
<evidence type="ECO:0000256" key="5">
    <source>
        <dbReference type="ARBA" id="ARBA00022806"/>
    </source>
</evidence>
<dbReference type="SUPFAM" id="SSF52540">
    <property type="entry name" value="P-loop containing nucleoside triphosphate hydrolases"/>
    <property type="match status" value="1"/>
</dbReference>
<dbReference type="Pfam" id="PF00772">
    <property type="entry name" value="DnaB"/>
    <property type="match status" value="1"/>
</dbReference>
<dbReference type="GO" id="GO:0005524">
    <property type="term" value="F:ATP binding"/>
    <property type="evidence" value="ECO:0007669"/>
    <property type="project" value="UniProtKB-KW"/>
</dbReference>
<evidence type="ECO:0000256" key="9">
    <source>
        <dbReference type="ARBA" id="ARBA00044969"/>
    </source>
</evidence>
<keyword evidence="3" id="KW-0547">Nucleotide-binding</keyword>
<evidence type="ECO:0000256" key="4">
    <source>
        <dbReference type="ARBA" id="ARBA00022801"/>
    </source>
</evidence>
<evidence type="ECO:0000256" key="6">
    <source>
        <dbReference type="ARBA" id="ARBA00022840"/>
    </source>
</evidence>
<evidence type="ECO:0000313" key="13">
    <source>
        <dbReference type="Proteomes" id="UP000283374"/>
    </source>
</evidence>
<keyword evidence="5 12" id="KW-0347">Helicase</keyword>
<evidence type="ECO:0000256" key="3">
    <source>
        <dbReference type="ARBA" id="ARBA00022741"/>
    </source>
</evidence>
<comment type="catalytic activity">
    <reaction evidence="10">
        <text>ATP + H2O = ADP + phosphate + H(+)</text>
        <dbReference type="Rhea" id="RHEA:13065"/>
        <dbReference type="ChEBI" id="CHEBI:15377"/>
        <dbReference type="ChEBI" id="CHEBI:15378"/>
        <dbReference type="ChEBI" id="CHEBI:30616"/>
        <dbReference type="ChEBI" id="CHEBI:43474"/>
        <dbReference type="ChEBI" id="CHEBI:456216"/>
        <dbReference type="EC" id="5.6.2.3"/>
    </reaction>
</comment>
<dbReference type="InterPro" id="IPR016136">
    <property type="entry name" value="DNA_helicase_N/primase_C"/>
</dbReference>
<dbReference type="InterPro" id="IPR036185">
    <property type="entry name" value="DNA_heli_DnaB-like_N_sf"/>
</dbReference>
<dbReference type="EC" id="5.6.2.3" evidence="9"/>
<evidence type="ECO:0000313" key="12">
    <source>
        <dbReference type="EMBL" id="RHA38705.1"/>
    </source>
</evidence>
<organism evidence="12 13">
    <name type="scientific">Cellulomonas rhizosphaerae</name>
    <dbReference type="NCBI Taxonomy" id="2293719"/>
    <lineage>
        <taxon>Bacteria</taxon>
        <taxon>Bacillati</taxon>
        <taxon>Actinomycetota</taxon>
        <taxon>Actinomycetes</taxon>
        <taxon>Micrococcales</taxon>
        <taxon>Cellulomonadaceae</taxon>
        <taxon>Cellulomonas</taxon>
    </lineage>
</organism>
<dbReference type="Proteomes" id="UP000283374">
    <property type="component" value="Unassembled WGS sequence"/>
</dbReference>
<dbReference type="InterPro" id="IPR007694">
    <property type="entry name" value="DNA_helicase_DnaB-like_C"/>
</dbReference>
<comment type="caution">
    <text evidence="12">The sequence shown here is derived from an EMBL/GenBank/DDBJ whole genome shotgun (WGS) entry which is preliminary data.</text>
</comment>
<reference evidence="12 13" key="1">
    <citation type="submission" date="2018-08" db="EMBL/GenBank/DDBJ databases">
        <title>Cellulomonas rhizosphaerae sp. nov., a novel actinomycete isolated from soil.</title>
        <authorList>
            <person name="Tian Y."/>
        </authorList>
    </citation>
    <scope>NUCLEOTIDE SEQUENCE [LARGE SCALE GENOMIC DNA]</scope>
    <source>
        <strain evidence="12 13">NEAU-TCZ24</strain>
    </source>
</reference>
<proteinExistence type="inferred from homology"/>
<protein>
    <recommendedName>
        <fullName evidence="9">DNA 5'-3' helicase</fullName>
        <ecNumber evidence="9">5.6.2.3</ecNumber>
    </recommendedName>
</protein>
<dbReference type="PROSITE" id="PS51199">
    <property type="entry name" value="SF4_HELICASE"/>
    <property type="match status" value="1"/>
</dbReference>
<evidence type="ECO:0000259" key="11">
    <source>
        <dbReference type="PROSITE" id="PS51199"/>
    </source>
</evidence>
<dbReference type="SUPFAM" id="SSF48024">
    <property type="entry name" value="N-terminal domain of DnaB helicase"/>
    <property type="match status" value="1"/>
</dbReference>
<evidence type="ECO:0000256" key="7">
    <source>
        <dbReference type="ARBA" id="ARBA00023125"/>
    </source>
</evidence>
<keyword evidence="6" id="KW-0067">ATP-binding</keyword>
<dbReference type="Gene3D" id="1.10.860.10">
    <property type="entry name" value="DNAb Helicase, Chain A"/>
    <property type="match status" value="1"/>
</dbReference>
<keyword evidence="2" id="KW-0235">DNA replication</keyword>
<dbReference type="OrthoDB" id="9773982at2"/>
<evidence type="ECO:0000256" key="10">
    <source>
        <dbReference type="ARBA" id="ARBA00048954"/>
    </source>
</evidence>
<dbReference type="Gene3D" id="3.40.50.300">
    <property type="entry name" value="P-loop containing nucleotide triphosphate hydrolases"/>
    <property type="match status" value="1"/>
</dbReference>
<evidence type="ECO:0000256" key="1">
    <source>
        <dbReference type="ARBA" id="ARBA00008428"/>
    </source>
</evidence>
<dbReference type="InterPro" id="IPR007693">
    <property type="entry name" value="DNA_helicase_DnaB-like_N"/>
</dbReference>
<name>A0A413RJD4_9CELL</name>
<accession>A0A413RJD4</accession>
<dbReference type="GO" id="GO:0003677">
    <property type="term" value="F:DNA binding"/>
    <property type="evidence" value="ECO:0007669"/>
    <property type="project" value="UniProtKB-KW"/>
</dbReference>
<dbReference type="RefSeq" id="WP_118767898.1">
    <property type="nucleotide sequence ID" value="NZ_QWKP01000211.1"/>
</dbReference>
<dbReference type="AlphaFoldDB" id="A0A413RJD4"/>
<gene>
    <name evidence="12" type="ORF">D1825_13305</name>
</gene>
<evidence type="ECO:0000256" key="2">
    <source>
        <dbReference type="ARBA" id="ARBA00022705"/>
    </source>
</evidence>
<dbReference type="GO" id="GO:0006260">
    <property type="term" value="P:DNA replication"/>
    <property type="evidence" value="ECO:0007669"/>
    <property type="project" value="UniProtKB-KW"/>
</dbReference>
<dbReference type="Pfam" id="PF03796">
    <property type="entry name" value="DnaB_C"/>
    <property type="match status" value="1"/>
</dbReference>
<keyword evidence="13" id="KW-1185">Reference proteome</keyword>
<evidence type="ECO:0000256" key="8">
    <source>
        <dbReference type="ARBA" id="ARBA00023235"/>
    </source>
</evidence>
<sequence length="436" mass="47202">MTIPHDEAEKHILGSLLNRPALVSDVVEIVQPADMYAPRHEVIYRSIITMDARGLAIDPLTVGEYLTGTGELAAAGGALYLADLYATPPATSNAPYYARIVAEHATRRRLHAAGTRIVQLSASGEGDVAEIVEQSRAEVDAVSATAAATVTYVGDTIDDTLDALEQPSPATPTPWTDLNDIIGGWRPGALYVVGARPGIGKTIVGIEAAIGLAERGHVAFSSLEMPRDELMHRILAHQALVPINRMDSRTLTDDDWRKIAGVRAAIGAMTVAIDDRGAVTTTDVRAHARTVSRRGPLVAVIVDYLQLMASPRGERRPRHEVVADYSRQLKLLAKELACPVIALSQLNRASENRQDKRPSLADLRESGAVEQDADVVLLLHEHEEDDTAIDVLIAKNRHGARGSVELTRRGWFSRMDTAQWSPTRALNSQPPQGGPR</sequence>
<keyword evidence="4" id="KW-0378">Hydrolase</keyword>
<comment type="similarity">
    <text evidence="1">Belongs to the helicase family. DnaB subfamily.</text>
</comment>
<dbReference type="InterPro" id="IPR027417">
    <property type="entry name" value="P-loop_NTPase"/>
</dbReference>
<dbReference type="PANTHER" id="PTHR30153:SF2">
    <property type="entry name" value="REPLICATIVE DNA HELICASE"/>
    <property type="match status" value="1"/>
</dbReference>
<dbReference type="GO" id="GO:0016787">
    <property type="term" value="F:hydrolase activity"/>
    <property type="evidence" value="ECO:0007669"/>
    <property type="project" value="UniProtKB-KW"/>
</dbReference>
<dbReference type="CDD" id="cd00984">
    <property type="entry name" value="DnaB_C"/>
    <property type="match status" value="1"/>
</dbReference>
<feature type="domain" description="SF4 helicase" evidence="11">
    <location>
        <begin position="164"/>
        <end position="422"/>
    </location>
</feature>
<dbReference type="GO" id="GO:0005829">
    <property type="term" value="C:cytosol"/>
    <property type="evidence" value="ECO:0007669"/>
    <property type="project" value="TreeGrafter"/>
</dbReference>
<dbReference type="EMBL" id="QWKP01000211">
    <property type="protein sequence ID" value="RHA38705.1"/>
    <property type="molecule type" value="Genomic_DNA"/>
</dbReference>
<dbReference type="PANTHER" id="PTHR30153">
    <property type="entry name" value="REPLICATIVE DNA HELICASE DNAB"/>
    <property type="match status" value="1"/>
</dbReference>
<keyword evidence="7" id="KW-0238">DNA-binding</keyword>